<organism evidence="1 2">
    <name type="scientific">Ambrosiozyma monospora</name>
    <name type="common">Yeast</name>
    <name type="synonym">Endomycopsis monosporus</name>
    <dbReference type="NCBI Taxonomy" id="43982"/>
    <lineage>
        <taxon>Eukaryota</taxon>
        <taxon>Fungi</taxon>
        <taxon>Dikarya</taxon>
        <taxon>Ascomycota</taxon>
        <taxon>Saccharomycotina</taxon>
        <taxon>Pichiomycetes</taxon>
        <taxon>Pichiales</taxon>
        <taxon>Pichiaceae</taxon>
        <taxon>Ambrosiozyma</taxon>
    </lineage>
</organism>
<accession>A0ACB5SW50</accession>
<proteinExistence type="predicted"/>
<comment type="caution">
    <text evidence="1">The sequence shown here is derived from an EMBL/GenBank/DDBJ whole genome shotgun (WGS) entry which is preliminary data.</text>
</comment>
<protein>
    <submittedName>
        <fullName evidence="1">Unnamed protein product</fullName>
    </submittedName>
</protein>
<gene>
    <name evidence="1" type="ORF">Amon02_000173500</name>
</gene>
<dbReference type="EMBL" id="BSXS01000906">
    <property type="protein sequence ID" value="GME74351.1"/>
    <property type="molecule type" value="Genomic_DNA"/>
</dbReference>
<reference evidence="1" key="1">
    <citation type="submission" date="2023-04" db="EMBL/GenBank/DDBJ databases">
        <title>Ambrosiozyma monospora NBRC 10751.</title>
        <authorList>
            <person name="Ichikawa N."/>
            <person name="Sato H."/>
            <person name="Tonouchi N."/>
        </authorList>
    </citation>
    <scope>NUCLEOTIDE SEQUENCE</scope>
    <source>
        <strain evidence="1">NBRC 10751</strain>
    </source>
</reference>
<dbReference type="Proteomes" id="UP001165064">
    <property type="component" value="Unassembled WGS sequence"/>
</dbReference>
<evidence type="ECO:0000313" key="2">
    <source>
        <dbReference type="Proteomes" id="UP001165064"/>
    </source>
</evidence>
<name>A0ACB5SW50_AMBMO</name>
<keyword evidence="2" id="KW-1185">Reference proteome</keyword>
<sequence length="216" mass="25717">MDLSKDHLQMYNLDLILSCYPSLIRFSQCVFEWEQSRRRNKQHLGNAIKYSTSFVPVFINLLIRGGYIEGLKFWYLATFINSAYSFFWDVTFDWNFVLFNDFLNGKLAKFDSPVLRHRLIYNKFAYFVAIVLDLQLRFIWVYRIIFPEILPRADHGILAFVGSSLFVNEFGTFMLEILEILRRWIWVFLKIETEYVKSIQEGTTLTDIELQNVRAA</sequence>
<evidence type="ECO:0000313" key="1">
    <source>
        <dbReference type="EMBL" id="GME74351.1"/>
    </source>
</evidence>